<proteinExistence type="predicted"/>
<protein>
    <submittedName>
        <fullName evidence="1">Uncharacterized transposon-derived protein</fullName>
    </submittedName>
</protein>
<reference evidence="1" key="1">
    <citation type="submission" date="2016-05" db="EMBL/GenBank/DDBJ databases">
        <authorList>
            <person name="Lavstsen T."/>
            <person name="Jespersen J.S."/>
        </authorList>
    </citation>
    <scope>NUCLEOTIDE SEQUENCE</scope>
    <source>
        <tissue evidence="1">Brain</tissue>
    </source>
</reference>
<sequence length="55" mass="6055">NNTGVFSVSAKIVIDVTNNHVKSFCKSAKTYSSFYPFRIKTSSNGGSRHTELTNL</sequence>
<reference evidence="1" key="2">
    <citation type="submission" date="2016-06" db="EMBL/GenBank/DDBJ databases">
        <title>The genome of a short-lived fish provides insights into sex chromosome evolution and the genetic control of aging.</title>
        <authorList>
            <person name="Reichwald K."/>
            <person name="Felder M."/>
            <person name="Petzold A."/>
            <person name="Koch P."/>
            <person name="Groth M."/>
            <person name="Platzer M."/>
        </authorList>
    </citation>
    <scope>NUCLEOTIDE SEQUENCE</scope>
    <source>
        <tissue evidence="1">Brain</tissue>
    </source>
</reference>
<gene>
    <name evidence="1" type="primary">YSM6</name>
</gene>
<dbReference type="EMBL" id="HAEB01000739">
    <property type="protein sequence ID" value="SBQ47212.1"/>
    <property type="molecule type" value="Transcribed_RNA"/>
</dbReference>
<accession>A0A1A8ELF5</accession>
<organism evidence="1">
    <name type="scientific">Nothobranchius korthausae</name>
    <dbReference type="NCBI Taxonomy" id="1143690"/>
    <lineage>
        <taxon>Eukaryota</taxon>
        <taxon>Metazoa</taxon>
        <taxon>Chordata</taxon>
        <taxon>Craniata</taxon>
        <taxon>Vertebrata</taxon>
        <taxon>Euteleostomi</taxon>
        <taxon>Actinopterygii</taxon>
        <taxon>Neopterygii</taxon>
        <taxon>Teleostei</taxon>
        <taxon>Neoteleostei</taxon>
        <taxon>Acanthomorphata</taxon>
        <taxon>Ovalentaria</taxon>
        <taxon>Atherinomorphae</taxon>
        <taxon>Cyprinodontiformes</taxon>
        <taxon>Nothobranchiidae</taxon>
        <taxon>Nothobranchius</taxon>
    </lineage>
</organism>
<evidence type="ECO:0000313" key="1">
    <source>
        <dbReference type="EMBL" id="SBQ47212.1"/>
    </source>
</evidence>
<dbReference type="AlphaFoldDB" id="A0A1A8ELF5"/>
<feature type="non-terminal residue" evidence="1">
    <location>
        <position position="55"/>
    </location>
</feature>
<feature type="non-terminal residue" evidence="1">
    <location>
        <position position="1"/>
    </location>
</feature>
<name>A0A1A8ELF5_9TELE</name>